<evidence type="ECO:0000313" key="2">
    <source>
        <dbReference type="Proteomes" id="UP000092695"/>
    </source>
</evidence>
<sequence>MHTQFAVYKVQLHVILNLLAGCDRCYFFEADMHSYFVVFDFPGLRKFSKLRQRFELASR</sequence>
<keyword evidence="2" id="KW-1185">Reference proteome</keyword>
<protein>
    <submittedName>
        <fullName evidence="1">Uncharacterized protein</fullName>
    </submittedName>
</protein>
<gene>
    <name evidence="1" type="ORF">BA177_04425</name>
</gene>
<accession>A0A193LDH5</accession>
<dbReference type="KEGG" id="woc:BA177_04425"/>
<dbReference type="Proteomes" id="UP000092695">
    <property type="component" value="Chromosome"/>
</dbReference>
<proteinExistence type="predicted"/>
<evidence type="ECO:0000313" key="1">
    <source>
        <dbReference type="EMBL" id="ANO50562.1"/>
    </source>
</evidence>
<name>A0A193LDH5_9GAMM</name>
<dbReference type="EMBL" id="CP016268">
    <property type="protein sequence ID" value="ANO50562.1"/>
    <property type="molecule type" value="Genomic_DNA"/>
</dbReference>
<reference evidence="1 2" key="1">
    <citation type="submission" date="2016-06" db="EMBL/GenBank/DDBJ databases">
        <title>Complete genome sequence of a deep-branching marine Gamma Proteobacterium Woeseia oceani type strain XK5.</title>
        <authorList>
            <person name="Mu D."/>
            <person name="Du Z."/>
        </authorList>
    </citation>
    <scope>NUCLEOTIDE SEQUENCE [LARGE SCALE GENOMIC DNA]</scope>
    <source>
        <strain evidence="1 2">XK5</strain>
    </source>
</reference>
<organism evidence="1 2">
    <name type="scientific">Woeseia oceani</name>
    <dbReference type="NCBI Taxonomy" id="1548547"/>
    <lineage>
        <taxon>Bacteria</taxon>
        <taxon>Pseudomonadati</taxon>
        <taxon>Pseudomonadota</taxon>
        <taxon>Gammaproteobacteria</taxon>
        <taxon>Woeseiales</taxon>
        <taxon>Woeseiaceae</taxon>
        <taxon>Woeseia</taxon>
    </lineage>
</organism>
<dbReference type="AlphaFoldDB" id="A0A193LDH5"/>